<dbReference type="PANTHER" id="PTHR43802:SF1">
    <property type="entry name" value="IP11341P-RELATED"/>
    <property type="match status" value="1"/>
</dbReference>
<evidence type="ECO:0000313" key="4">
    <source>
        <dbReference type="Proteomes" id="UP000199318"/>
    </source>
</evidence>
<dbReference type="Pfam" id="PF00378">
    <property type="entry name" value="ECH_1"/>
    <property type="match status" value="1"/>
</dbReference>
<proteinExistence type="inferred from homology"/>
<reference evidence="4" key="1">
    <citation type="submission" date="2016-10" db="EMBL/GenBank/DDBJ databases">
        <authorList>
            <person name="de Groot N.N."/>
        </authorList>
    </citation>
    <scope>NUCLEOTIDE SEQUENCE [LARGE SCALE GENOMIC DNA]</scope>
    <source>
        <strain evidence="4">10nlg</strain>
    </source>
</reference>
<organism evidence="3 4">
    <name type="scientific">Salisediminibacterium halotolerans</name>
    <dbReference type="NCBI Taxonomy" id="517425"/>
    <lineage>
        <taxon>Bacteria</taxon>
        <taxon>Bacillati</taxon>
        <taxon>Bacillota</taxon>
        <taxon>Bacilli</taxon>
        <taxon>Bacillales</taxon>
        <taxon>Bacillaceae</taxon>
        <taxon>Salisediminibacterium</taxon>
    </lineage>
</organism>
<accession>A0A1H9QWP5</accession>
<dbReference type="Gene3D" id="1.10.12.10">
    <property type="entry name" value="Lyase 2-enoyl-coa Hydratase, Chain A, domain 2"/>
    <property type="match status" value="1"/>
</dbReference>
<dbReference type="Gene3D" id="3.90.226.10">
    <property type="entry name" value="2-enoyl-CoA Hydratase, Chain A, domain 1"/>
    <property type="match status" value="1"/>
</dbReference>
<dbReference type="InterPro" id="IPR014748">
    <property type="entry name" value="Enoyl-CoA_hydra_C"/>
</dbReference>
<dbReference type="AlphaFoldDB" id="A0A1H9QWP5"/>
<dbReference type="EMBL" id="FOGV01000003">
    <property type="protein sequence ID" value="SER64655.1"/>
    <property type="molecule type" value="Genomic_DNA"/>
</dbReference>
<dbReference type="PROSITE" id="PS00166">
    <property type="entry name" value="ENOYL_COA_HYDRATASE"/>
    <property type="match status" value="1"/>
</dbReference>
<dbReference type="InterPro" id="IPR029045">
    <property type="entry name" value="ClpP/crotonase-like_dom_sf"/>
</dbReference>
<dbReference type="PANTHER" id="PTHR43802">
    <property type="entry name" value="ENOYL-COA HYDRATASE"/>
    <property type="match status" value="1"/>
</dbReference>
<name>A0A1H9QWP5_9BACI</name>
<dbReference type="CDD" id="cd06558">
    <property type="entry name" value="crotonase-like"/>
    <property type="match status" value="1"/>
</dbReference>
<keyword evidence="3" id="KW-0413">Isomerase</keyword>
<dbReference type="STRING" id="1464123.SAMN05444126_103156"/>
<dbReference type="GO" id="GO:0016853">
    <property type="term" value="F:isomerase activity"/>
    <property type="evidence" value="ECO:0007669"/>
    <property type="project" value="UniProtKB-KW"/>
</dbReference>
<dbReference type="InterPro" id="IPR001753">
    <property type="entry name" value="Enoyl-CoA_hydra/iso"/>
</dbReference>
<protein>
    <submittedName>
        <fullName evidence="3">2-(1,2-epoxy-1,2-dihydrophenyl)acetyl-CoA isomerase</fullName>
    </submittedName>
</protein>
<comment type="similarity">
    <text evidence="1 2">Belongs to the enoyl-CoA hydratase/isomerase family.</text>
</comment>
<dbReference type="SUPFAM" id="SSF52096">
    <property type="entry name" value="ClpP/crotonase"/>
    <property type="match status" value="1"/>
</dbReference>
<dbReference type="Proteomes" id="UP000199318">
    <property type="component" value="Unassembled WGS sequence"/>
</dbReference>
<gene>
    <name evidence="3" type="ORF">SAMN05444126_103156</name>
</gene>
<sequence>METIHYQVEDRVAKIQMMRTDVKNAINETMHKELYEAFRKASIDDDVSVIMLTGTAGSFSSGADLKSIPVEDMETFDHGDYLERTYNRLLLLMEEITKPTVAFINGTAVGAGLSLALACDFRYAVYDAKLALSFMQIGLTPDAGASYFLPRIVGLAKALELGTGKHFSGEEAYHLGLVNGIGEPSELIEQLKLMPVPAYGLMKQNMKFGMSGSLQDVLEAETSGQRVAGKSEQHIEAVSAFLKK</sequence>
<dbReference type="InterPro" id="IPR018376">
    <property type="entry name" value="Enoyl-CoA_hyd/isom_CS"/>
</dbReference>
<evidence type="ECO:0000256" key="1">
    <source>
        <dbReference type="ARBA" id="ARBA00005254"/>
    </source>
</evidence>
<dbReference type="OrthoDB" id="9775794at2"/>
<evidence type="ECO:0000313" key="3">
    <source>
        <dbReference type="EMBL" id="SER64655.1"/>
    </source>
</evidence>
<evidence type="ECO:0000256" key="2">
    <source>
        <dbReference type="RuleBase" id="RU003707"/>
    </source>
</evidence>
<comment type="caution">
    <text evidence="3">The sequence shown here is derived from an EMBL/GenBank/DDBJ whole genome shotgun (WGS) entry which is preliminary data.</text>
</comment>
<keyword evidence="4" id="KW-1185">Reference proteome</keyword>
<dbReference type="RefSeq" id="WP_093072022.1">
    <property type="nucleotide sequence ID" value="NZ_FOGV01000003.1"/>
</dbReference>